<dbReference type="Gene3D" id="1.10.600.10">
    <property type="entry name" value="Farnesyl Diphosphate Synthase"/>
    <property type="match status" value="1"/>
</dbReference>
<dbReference type="InterPro" id="IPR008949">
    <property type="entry name" value="Isoprenoid_synthase_dom_sf"/>
</dbReference>
<dbReference type="EC" id="2.5.1.21" evidence="1"/>
<dbReference type="GO" id="GO:0045338">
    <property type="term" value="P:farnesyl diphosphate metabolic process"/>
    <property type="evidence" value="ECO:0007669"/>
    <property type="project" value="InterPro"/>
</dbReference>
<dbReference type="RefSeq" id="WP_059055895.1">
    <property type="nucleotide sequence ID" value="NZ_CEML01000002.1"/>
</dbReference>
<organism evidence="1 2">
    <name type="scientific">Halobacterium hubeiense</name>
    <dbReference type="NCBI Taxonomy" id="1407499"/>
    <lineage>
        <taxon>Archaea</taxon>
        <taxon>Methanobacteriati</taxon>
        <taxon>Methanobacteriota</taxon>
        <taxon>Stenosarchaea group</taxon>
        <taxon>Halobacteria</taxon>
        <taxon>Halobacteriales</taxon>
        <taxon>Halobacteriaceae</taxon>
        <taxon>Halobacterium</taxon>
    </lineage>
</organism>
<keyword evidence="2" id="KW-1185">Reference proteome</keyword>
<dbReference type="OrthoDB" id="192754at2157"/>
<keyword evidence="1" id="KW-0808">Transferase</keyword>
<dbReference type="InterPro" id="IPR044844">
    <property type="entry name" value="Trans_IPPS_euk-type"/>
</dbReference>
<dbReference type="PANTHER" id="PTHR11626:SF2">
    <property type="entry name" value="SQUALENE SYNTHASE"/>
    <property type="match status" value="1"/>
</dbReference>
<reference evidence="2" key="1">
    <citation type="journal article" date="2016" name="Environ. Microbiol.">
        <title>The complete genome of a viable archaeum isolated from 123-million-year-old rock salt.</title>
        <authorList>
            <person name="Jaakkola S.T."/>
            <person name="Pfeiffer F."/>
            <person name="Ravantti J.J."/>
            <person name="Guo Q."/>
            <person name="Liu Y."/>
            <person name="Chen X."/>
            <person name="Ma H."/>
            <person name="Yang C."/>
            <person name="Oksanen H.M."/>
            <person name="Bamford D.H."/>
        </authorList>
    </citation>
    <scope>NUCLEOTIDE SEQUENCE</scope>
    <source>
        <strain evidence="2">JI20-1</strain>
    </source>
</reference>
<dbReference type="AlphaFoldDB" id="A0A0U5H0I3"/>
<evidence type="ECO:0000313" key="1">
    <source>
        <dbReference type="EMBL" id="CQH49334.1"/>
    </source>
</evidence>
<name>A0A0U5H0I3_9EURY</name>
<evidence type="ECO:0000313" key="2">
    <source>
        <dbReference type="Proteomes" id="UP000066737"/>
    </source>
</evidence>
<sequence length="348" mass="37937">MVGGQQSPQPAADERAWCHDAVQDVSRTFALTIDALEEPMATRICVGYLLCRVADTVEDATSIPPAEQAELLRTYDSVLDPADETGVAAFREDVEPHLPAELDADWTVVAEAPRVLRAFESLDADAQAAIRPTVREMTTGMASFVERYADDGGLRIQSVEELEEYCWYVAGTVGELVTELLAADAAREDAATMREHARSFALLLQLVNVAKDVRPDYHEENNVYLPASWLDEAGVEPEAVADPSNAAGVGNVVERVVDRARGYADGAQRWLEAMPTTSGNTLAAWTVPYLLAVGTMRELRDRPGDVVEDGDVKVSRAEVHAVLARVTGDFDRAALDRLRERIATQSLA</sequence>
<dbReference type="STRING" id="1407499.HHUB_1512"/>
<dbReference type="EMBL" id="LN831302">
    <property type="protein sequence ID" value="CQH49334.1"/>
    <property type="molecule type" value="Genomic_DNA"/>
</dbReference>
<proteinExistence type="predicted"/>
<protein>
    <submittedName>
        <fullName evidence="1">Squalene synthase</fullName>
        <ecNumber evidence="1">2.5.1.21</ecNumber>
    </submittedName>
</protein>
<dbReference type="GO" id="GO:0051996">
    <property type="term" value="F:squalene synthase [NAD(P)H] activity"/>
    <property type="evidence" value="ECO:0007669"/>
    <property type="project" value="UniProtKB-EC"/>
</dbReference>
<gene>
    <name evidence="1" type="primary">fdfT</name>
    <name evidence="1" type="ORF">HHUB_1512</name>
</gene>
<dbReference type="InterPro" id="IPR002060">
    <property type="entry name" value="Squ/phyt_synthse"/>
</dbReference>
<dbReference type="PANTHER" id="PTHR11626">
    <property type="entry name" value="FARNESYL-DIPHOSPHATE FARNESYLTRANSFERASE"/>
    <property type="match status" value="1"/>
</dbReference>
<dbReference type="SFLD" id="SFLDG01018">
    <property type="entry name" value="Squalene/Phytoene_Synthase_Lik"/>
    <property type="match status" value="1"/>
</dbReference>
<dbReference type="SFLD" id="SFLDS00005">
    <property type="entry name" value="Isoprenoid_Synthase_Type_I"/>
    <property type="match status" value="1"/>
</dbReference>
<dbReference type="Proteomes" id="UP000066737">
    <property type="component" value="Chromosome I"/>
</dbReference>
<dbReference type="Pfam" id="PF00494">
    <property type="entry name" value="SQS_PSY"/>
    <property type="match status" value="1"/>
</dbReference>
<accession>A0A0U5H0I3</accession>
<dbReference type="KEGG" id="hhb:Hhub_1512"/>
<dbReference type="SUPFAM" id="SSF48576">
    <property type="entry name" value="Terpenoid synthases"/>
    <property type="match status" value="1"/>
</dbReference>
<dbReference type="GeneID" id="91108987"/>